<proteinExistence type="predicted"/>
<dbReference type="Proteomes" id="UP000481861">
    <property type="component" value="Unassembled WGS sequence"/>
</dbReference>
<evidence type="ECO:0000313" key="1">
    <source>
        <dbReference type="EMBL" id="KAF2868627.1"/>
    </source>
</evidence>
<accession>A0A7C8IAT0</accession>
<keyword evidence="2" id="KW-1185">Reference proteome</keyword>
<reference evidence="1 2" key="1">
    <citation type="submission" date="2020-01" db="EMBL/GenBank/DDBJ databases">
        <authorList>
            <consortium name="DOE Joint Genome Institute"/>
            <person name="Haridas S."/>
            <person name="Albert R."/>
            <person name="Binder M."/>
            <person name="Bloem J."/>
            <person name="Labutti K."/>
            <person name="Salamov A."/>
            <person name="Andreopoulos B."/>
            <person name="Baker S.E."/>
            <person name="Barry K."/>
            <person name="Bills G."/>
            <person name="Bluhm B.H."/>
            <person name="Cannon C."/>
            <person name="Castanera R."/>
            <person name="Culley D.E."/>
            <person name="Daum C."/>
            <person name="Ezra D."/>
            <person name="Gonzalez J.B."/>
            <person name="Henrissat B."/>
            <person name="Kuo A."/>
            <person name="Liang C."/>
            <person name="Lipzen A."/>
            <person name="Lutzoni F."/>
            <person name="Magnuson J."/>
            <person name="Mondo S."/>
            <person name="Nolan M."/>
            <person name="Ohm R."/>
            <person name="Pangilinan J."/>
            <person name="Park H.-J.H."/>
            <person name="Ramirez L."/>
            <person name="Alfaro M."/>
            <person name="Sun H."/>
            <person name="Tritt A."/>
            <person name="Yoshinaga Y."/>
            <person name="Zwiers L.-H.L."/>
            <person name="Turgeon B.G."/>
            <person name="Goodwin S.B."/>
            <person name="Spatafora J.W."/>
            <person name="Crous P.W."/>
            <person name="Grigoriev I.V."/>
        </authorList>
    </citation>
    <scope>NUCLEOTIDE SEQUENCE [LARGE SCALE GENOMIC DNA]</scope>
    <source>
        <strain evidence="1 2">CBS 611.86</strain>
    </source>
</reference>
<sequence length="308" mass="34563">MAEEFPPESSRSFQVPRTIQALENTVSRQSDSGFRCDCDIHSPYIYADNKCTEHDDDTIGPFCMFMHPSRNSWGHFAPELTIAPGKPKLETLRFEALQLAKACILCFDRPAQTFLSNMQVGAVYKFMSFPWEHLAGNPGGAPSGPDTGNLQQPIERLIEILSTIFFFGAIKKFTIRWTSDRNGFAVDRTTHICTIALDAERIEAHMRTLPHDAAKAKIGIVSAVLRALLDVFFALLGCTGEKCTTRVSNLGDNKRARAWQLVAVKLEEVAPRLLRVGVDLERWEALAEWMGRHRMLPSNHDLACYCFG</sequence>
<dbReference type="EMBL" id="JAADJZ010000018">
    <property type="protein sequence ID" value="KAF2868627.1"/>
    <property type="molecule type" value="Genomic_DNA"/>
</dbReference>
<evidence type="ECO:0000313" key="2">
    <source>
        <dbReference type="Proteomes" id="UP000481861"/>
    </source>
</evidence>
<name>A0A7C8IAT0_9PLEO</name>
<dbReference type="AlphaFoldDB" id="A0A7C8IAT0"/>
<dbReference type="OrthoDB" id="3796964at2759"/>
<gene>
    <name evidence="1" type="ORF">BDV95DRAFT_609541</name>
</gene>
<organism evidence="1 2">
    <name type="scientific">Massariosphaeria phaeospora</name>
    <dbReference type="NCBI Taxonomy" id="100035"/>
    <lineage>
        <taxon>Eukaryota</taxon>
        <taxon>Fungi</taxon>
        <taxon>Dikarya</taxon>
        <taxon>Ascomycota</taxon>
        <taxon>Pezizomycotina</taxon>
        <taxon>Dothideomycetes</taxon>
        <taxon>Pleosporomycetidae</taxon>
        <taxon>Pleosporales</taxon>
        <taxon>Pleosporales incertae sedis</taxon>
        <taxon>Massariosphaeria</taxon>
    </lineage>
</organism>
<comment type="caution">
    <text evidence="1">The sequence shown here is derived from an EMBL/GenBank/DDBJ whole genome shotgun (WGS) entry which is preliminary data.</text>
</comment>
<protein>
    <submittedName>
        <fullName evidence="1">Uncharacterized protein</fullName>
    </submittedName>
</protein>